<dbReference type="EMBL" id="AGTR01000080">
    <property type="protein sequence ID" value="EHJ03518.1"/>
    <property type="molecule type" value="Genomic_DNA"/>
</dbReference>
<dbReference type="Proteomes" id="UP000003208">
    <property type="component" value="Unassembled WGS sequence"/>
</dbReference>
<name>G6YWX4_9GAMM</name>
<dbReference type="AlphaFoldDB" id="G6YWX4"/>
<evidence type="ECO:0000313" key="2">
    <source>
        <dbReference type="Proteomes" id="UP000003208"/>
    </source>
</evidence>
<organism evidence="1 2">
    <name type="scientific">Marinobacter manganoxydans MnI7-9</name>
    <dbReference type="NCBI Taxonomy" id="1094979"/>
    <lineage>
        <taxon>Bacteria</taxon>
        <taxon>Pseudomonadati</taxon>
        <taxon>Pseudomonadota</taxon>
        <taxon>Gammaproteobacteria</taxon>
        <taxon>Pseudomonadales</taxon>
        <taxon>Marinobacteraceae</taxon>
        <taxon>Marinobacter</taxon>
    </lineage>
</organism>
<dbReference type="RefSeq" id="WP_008175607.1">
    <property type="nucleotide sequence ID" value="NZ_AGTR01000080.1"/>
</dbReference>
<reference evidence="1 2" key="1">
    <citation type="journal article" date="2012" name="J. Bacteriol.">
        <title>Genome sequence of deep-sea manganese-oxidizing bacterium Marinobacter manganoxydans MnI7-9.</title>
        <authorList>
            <person name="Wang H."/>
            <person name="Li H."/>
            <person name="Shao Z."/>
            <person name="Liao S."/>
            <person name="Johnstone L."/>
            <person name="Rensing C."/>
            <person name="Wang G."/>
        </authorList>
    </citation>
    <scope>NUCLEOTIDE SEQUENCE [LARGE SCALE GENOMIC DNA]</scope>
    <source>
        <strain evidence="1 2">MnI7-9</strain>
    </source>
</reference>
<dbReference type="PATRIC" id="fig|1094979.3.peg.3273"/>
<gene>
    <name evidence="1" type="ORF">KYE_16938</name>
</gene>
<accession>G6YWX4</accession>
<sequence length="127" mass="14474">MSPTSEQKTLQQRQAGLKAASRIMKGWGVEDSDQSRILDVDQNTFDSTEELKALTERQLVTISYLLNIHASLREVFQNPENHLGFMTAANQNSPYFGRRPLDFVLTGEIDSLKKVYESLEQLKNGLW</sequence>
<evidence type="ECO:0000313" key="1">
    <source>
        <dbReference type="EMBL" id="EHJ03518.1"/>
    </source>
</evidence>
<evidence type="ECO:0008006" key="3">
    <source>
        <dbReference type="Google" id="ProtNLM"/>
    </source>
</evidence>
<protein>
    <recommendedName>
        <fullName evidence="3">Antitoxin Xre/MbcA/ParS-like toxin-binding domain-containing protein</fullName>
    </recommendedName>
</protein>
<proteinExistence type="predicted"/>
<keyword evidence="2" id="KW-1185">Reference proteome</keyword>